<organism evidence="2 3">
    <name type="scientific">Parachitinimonas caeni</name>
    <dbReference type="NCBI Taxonomy" id="3031301"/>
    <lineage>
        <taxon>Bacteria</taxon>
        <taxon>Pseudomonadati</taxon>
        <taxon>Pseudomonadota</taxon>
        <taxon>Betaproteobacteria</taxon>
        <taxon>Neisseriales</taxon>
        <taxon>Chitinibacteraceae</taxon>
        <taxon>Parachitinimonas</taxon>
    </lineage>
</organism>
<comment type="caution">
    <text evidence="2">The sequence shown here is derived from an EMBL/GenBank/DDBJ whole genome shotgun (WGS) entry which is preliminary data.</text>
</comment>
<dbReference type="InterPro" id="IPR026353">
    <property type="entry name" value="Hypoxan-DNA_Glyclase"/>
</dbReference>
<sequence length="172" mass="18831">MSLSSKQCFPPVVDADTEVLILGSLPGDASLSRAQYYGHPQNQFWRLLGAVLREDLAALAYPERLAALQVHGYGLWDVIATAQRPGSLDSAIRNADHNDLASLIAQHPRLKYIGFNGKTAARIGRKQLLGCSATIILLDLPSSSPAYTQPFEVKLSSWLQLPRPQQPESTPR</sequence>
<feature type="domain" description="Uracil-DNA glycosylase-like" evidence="1">
    <location>
        <begin position="10"/>
        <end position="159"/>
    </location>
</feature>
<dbReference type="CDD" id="cd10032">
    <property type="entry name" value="UDG-F6_HDG"/>
    <property type="match status" value="1"/>
</dbReference>
<keyword evidence="3" id="KW-1185">Reference proteome</keyword>
<dbReference type="SMART" id="SM00987">
    <property type="entry name" value="UreE_C"/>
    <property type="match status" value="1"/>
</dbReference>
<evidence type="ECO:0000259" key="1">
    <source>
        <dbReference type="SMART" id="SM00986"/>
    </source>
</evidence>
<dbReference type="InterPro" id="IPR005122">
    <property type="entry name" value="Uracil-DNA_glycosylase-like"/>
</dbReference>
<dbReference type="Pfam" id="PF03167">
    <property type="entry name" value="UDG"/>
    <property type="match status" value="1"/>
</dbReference>
<gene>
    <name evidence="2" type="ORF">PZA18_05015</name>
</gene>
<dbReference type="Proteomes" id="UP001172778">
    <property type="component" value="Unassembled WGS sequence"/>
</dbReference>
<accession>A0ABT7DTK3</accession>
<reference evidence="2" key="1">
    <citation type="submission" date="2023-03" db="EMBL/GenBank/DDBJ databases">
        <title>Chitinimonas shenzhenensis gen. nov., sp. nov., a novel member of family Burkholderiaceae isolated from activated sludge collected in Shen Zhen, China.</title>
        <authorList>
            <person name="Wang X."/>
        </authorList>
    </citation>
    <scope>NUCLEOTIDE SEQUENCE</scope>
    <source>
        <strain evidence="2">DQS-5</strain>
    </source>
</reference>
<dbReference type="NCBIfam" id="TIGR04274">
    <property type="entry name" value="hypoxanDNAglyco"/>
    <property type="match status" value="1"/>
</dbReference>
<dbReference type="EMBL" id="JARRAF010000004">
    <property type="protein sequence ID" value="MDK2123409.1"/>
    <property type="molecule type" value="Genomic_DNA"/>
</dbReference>
<dbReference type="SUPFAM" id="SSF52141">
    <property type="entry name" value="Uracil-DNA glycosylase-like"/>
    <property type="match status" value="1"/>
</dbReference>
<dbReference type="GO" id="GO:0033958">
    <property type="term" value="F:DNA-deoxyinosine glycosylase activity"/>
    <property type="evidence" value="ECO:0007669"/>
    <property type="project" value="UniProtKB-EC"/>
</dbReference>
<protein>
    <submittedName>
        <fullName evidence="2">DNA-deoxyinosine glycosylase</fullName>
        <ecNumber evidence="2">3.2.2.15</ecNumber>
    </submittedName>
</protein>
<dbReference type="RefSeq" id="WP_284099702.1">
    <property type="nucleotide sequence ID" value="NZ_JARRAF010000004.1"/>
</dbReference>
<dbReference type="SMART" id="SM00986">
    <property type="entry name" value="UDG"/>
    <property type="match status" value="1"/>
</dbReference>
<evidence type="ECO:0000313" key="3">
    <source>
        <dbReference type="Proteomes" id="UP001172778"/>
    </source>
</evidence>
<name>A0ABT7DTK3_9NEIS</name>
<proteinExistence type="predicted"/>
<evidence type="ECO:0000313" key="2">
    <source>
        <dbReference type="EMBL" id="MDK2123409.1"/>
    </source>
</evidence>
<keyword evidence="2" id="KW-0378">Hydrolase</keyword>
<dbReference type="EC" id="3.2.2.15" evidence="2"/>
<dbReference type="Gene3D" id="3.40.470.10">
    <property type="entry name" value="Uracil-DNA glycosylase-like domain"/>
    <property type="match status" value="1"/>
</dbReference>
<dbReference type="InterPro" id="IPR036895">
    <property type="entry name" value="Uracil-DNA_glycosylase-like_sf"/>
</dbReference>
<keyword evidence="2" id="KW-0326">Glycosidase</keyword>